<name>A0A0M2GD72_9ACTN</name>
<feature type="region of interest" description="Disordered" evidence="1">
    <location>
        <begin position="1"/>
        <end position="88"/>
    </location>
</feature>
<keyword evidence="3" id="KW-1185">Reference proteome</keyword>
<proteinExistence type="predicted"/>
<dbReference type="PATRIC" id="fig|284040.3.peg.5822"/>
<reference evidence="3" key="1">
    <citation type="submission" date="2015-02" db="EMBL/GenBank/DDBJ databases">
        <authorList>
            <person name="Ju K.-S."/>
            <person name="Doroghazi J.R."/>
            <person name="Metcalf W."/>
        </authorList>
    </citation>
    <scope>NUCLEOTIDE SEQUENCE [LARGE SCALE GENOMIC DNA]</scope>
    <source>
        <strain evidence="3">NRRL B-16380</strain>
    </source>
</reference>
<protein>
    <submittedName>
        <fullName evidence="2">Uncharacterized protein</fullName>
    </submittedName>
</protein>
<accession>A0A0M2GD72</accession>
<comment type="caution">
    <text evidence="2">The sequence shown here is derived from an EMBL/GenBank/DDBJ whole genome shotgun (WGS) entry which is preliminary data.</text>
</comment>
<evidence type="ECO:0000313" key="3">
    <source>
        <dbReference type="Proteomes" id="UP000034786"/>
    </source>
</evidence>
<sequence>MRGAPRTGVPSGSLGRPWAGVPSGCQPSGRRGIPCGGVPSVGADQSDADRGPGILRGPWDGQPPCGAPGGAVRAPRPASGAWPGRPGL</sequence>
<dbReference type="EMBL" id="JYJH01000040">
    <property type="protein sequence ID" value="KJK34704.1"/>
    <property type="molecule type" value="Genomic_DNA"/>
</dbReference>
<organism evidence="2 3">
    <name type="scientific">Streptomyces variegatus</name>
    <dbReference type="NCBI Taxonomy" id="284040"/>
    <lineage>
        <taxon>Bacteria</taxon>
        <taxon>Bacillati</taxon>
        <taxon>Actinomycetota</taxon>
        <taxon>Actinomycetes</taxon>
        <taxon>Kitasatosporales</taxon>
        <taxon>Streptomycetaceae</taxon>
        <taxon>Streptomyces</taxon>
    </lineage>
</organism>
<dbReference type="Proteomes" id="UP000034786">
    <property type="component" value="Unassembled WGS sequence"/>
</dbReference>
<gene>
    <name evidence="2" type="ORF">UK15_34835</name>
</gene>
<evidence type="ECO:0000256" key="1">
    <source>
        <dbReference type="SAM" id="MobiDB-lite"/>
    </source>
</evidence>
<evidence type="ECO:0000313" key="2">
    <source>
        <dbReference type="EMBL" id="KJK34704.1"/>
    </source>
</evidence>
<feature type="compositionally biased region" description="Low complexity" evidence="1">
    <location>
        <begin position="70"/>
        <end position="81"/>
    </location>
</feature>
<dbReference type="AlphaFoldDB" id="A0A0M2GD72"/>